<keyword evidence="2" id="KW-1185">Reference proteome</keyword>
<evidence type="ECO:0000313" key="1">
    <source>
        <dbReference type="EMBL" id="PIN23996.1"/>
    </source>
</evidence>
<dbReference type="EMBL" id="NKXS01000477">
    <property type="protein sequence ID" value="PIN23996.1"/>
    <property type="molecule type" value="Genomic_DNA"/>
</dbReference>
<dbReference type="PANTHER" id="PTHR21654">
    <property type="entry name" value="FI21293P1"/>
    <property type="match status" value="1"/>
</dbReference>
<dbReference type="OrthoDB" id="691673at2759"/>
<dbReference type="Proteomes" id="UP000231279">
    <property type="component" value="Unassembled WGS sequence"/>
</dbReference>
<gene>
    <name evidence="1" type="ORF">CDL12_03299</name>
</gene>
<protein>
    <submittedName>
        <fullName evidence="1">Uncharacterized protein</fullName>
    </submittedName>
</protein>
<dbReference type="PANTHER" id="PTHR21654:SF31">
    <property type="entry name" value="OS02G0104500 PROTEIN"/>
    <property type="match status" value="1"/>
</dbReference>
<accession>A0A2G9I2M2</accession>
<name>A0A2G9I2M2_9LAMI</name>
<comment type="caution">
    <text evidence="1">The sequence shown here is derived from an EMBL/GenBank/DDBJ whole genome shotgun (WGS) entry which is preliminary data.</text>
</comment>
<proteinExistence type="predicted"/>
<evidence type="ECO:0000313" key="2">
    <source>
        <dbReference type="Proteomes" id="UP000231279"/>
    </source>
</evidence>
<organism evidence="1 2">
    <name type="scientific">Handroanthus impetiginosus</name>
    <dbReference type="NCBI Taxonomy" id="429701"/>
    <lineage>
        <taxon>Eukaryota</taxon>
        <taxon>Viridiplantae</taxon>
        <taxon>Streptophyta</taxon>
        <taxon>Embryophyta</taxon>
        <taxon>Tracheophyta</taxon>
        <taxon>Spermatophyta</taxon>
        <taxon>Magnoliopsida</taxon>
        <taxon>eudicotyledons</taxon>
        <taxon>Gunneridae</taxon>
        <taxon>Pentapetalae</taxon>
        <taxon>asterids</taxon>
        <taxon>lamiids</taxon>
        <taxon>Lamiales</taxon>
        <taxon>Bignoniaceae</taxon>
        <taxon>Crescentiina</taxon>
        <taxon>Tabebuia alliance</taxon>
        <taxon>Handroanthus</taxon>
    </lineage>
</organism>
<dbReference type="AlphaFoldDB" id="A0A2G9I2M2"/>
<dbReference type="STRING" id="429701.A0A2G9I2M2"/>
<reference evidence="2" key="1">
    <citation type="journal article" date="2018" name="Gigascience">
        <title>Genome assembly of the Pink Ipe (Handroanthus impetiginosus, Bignoniaceae), a highly valued, ecologically keystone Neotropical timber forest tree.</title>
        <authorList>
            <person name="Silva-Junior O.B."/>
            <person name="Grattapaglia D."/>
            <person name="Novaes E."/>
            <person name="Collevatti R.G."/>
        </authorList>
    </citation>
    <scope>NUCLEOTIDE SEQUENCE [LARGE SCALE GENOMIC DNA]</scope>
    <source>
        <strain evidence="2">cv. UFG-1</strain>
    </source>
</reference>
<sequence length="324" mass="36916">MHSGFQIPGSDHNHHIIPPENSCTALLLSMNQPQILEQIHGGTLHQPLFPWLNHQHPGVGTAAHSSFFPVNFFRLGNVNEICISTDNNNRTVRCINEGEDAFLCGSEQYGVTEARDSNLLGIPYRWQNQEHTAVKQPWELLPQEASNENSEIVDSQKHREINCLESKSRVPFGELEAICKLLDTSMSNQTGPTGNVTSNPVGSNHEEAPAIIRKSAKRKKRKKRKEMTCNNNDEVINHMEQFFEGLVKIMMDHQENLQKKVAEVIERLDEERRERDEAWKKQESAYFKQEAEARAMEKTSAESREAIIVSYLEKITGQRISFST</sequence>